<dbReference type="PANTHER" id="PTHR34351:SF1">
    <property type="entry name" value="SLR1927 PROTEIN"/>
    <property type="match status" value="1"/>
</dbReference>
<name>A0A150WSM8_BDEBC</name>
<feature type="transmembrane region" description="Helical" evidence="1">
    <location>
        <begin position="37"/>
        <end position="55"/>
    </location>
</feature>
<keyword evidence="1" id="KW-0812">Transmembrane</keyword>
<dbReference type="Proteomes" id="UP000075320">
    <property type="component" value="Unassembled WGS sequence"/>
</dbReference>
<reference evidence="3 4" key="1">
    <citation type="submission" date="2016-03" db="EMBL/GenBank/DDBJ databases">
        <authorList>
            <person name="Ploux O."/>
        </authorList>
    </citation>
    <scope>NUCLEOTIDE SEQUENCE [LARGE SCALE GENOMIC DNA]</scope>
    <source>
        <strain evidence="3 4">R0</strain>
    </source>
</reference>
<keyword evidence="1" id="KW-0472">Membrane</keyword>
<dbReference type="EMBL" id="LUKE01000001">
    <property type="protein sequence ID" value="KYG67491.1"/>
    <property type="molecule type" value="Genomic_DNA"/>
</dbReference>
<accession>A0A150WSM8</accession>
<proteinExistence type="predicted"/>
<organism evidence="3 4">
    <name type="scientific">Bdellovibrio bacteriovorus</name>
    <dbReference type="NCBI Taxonomy" id="959"/>
    <lineage>
        <taxon>Bacteria</taxon>
        <taxon>Pseudomonadati</taxon>
        <taxon>Bdellovibrionota</taxon>
        <taxon>Bdellovibrionia</taxon>
        <taxon>Bdellovibrionales</taxon>
        <taxon>Pseudobdellovibrionaceae</taxon>
        <taxon>Bdellovibrio</taxon>
    </lineage>
</organism>
<evidence type="ECO:0000313" key="4">
    <source>
        <dbReference type="Proteomes" id="UP000075320"/>
    </source>
</evidence>
<evidence type="ECO:0000259" key="2">
    <source>
        <dbReference type="Pfam" id="PF01882"/>
    </source>
</evidence>
<feature type="transmembrane region" description="Helical" evidence="1">
    <location>
        <begin position="9"/>
        <end position="31"/>
    </location>
</feature>
<keyword evidence="4" id="KW-1185">Reference proteome</keyword>
<keyword evidence="1" id="KW-1133">Transmembrane helix</keyword>
<sequence length="294" mass="33668">MSSPQVRTYILPTGFGYAFGAVAIILFFLAVGYANNLIYIFLFFLISVALTGMIITNRNTDGVEIGKIEPKSSFAEEPASVLVSLKNRRTSKLWELELFFQRNPEMAFKEVLNESIEEYIEVPFSSKKRGEIQLPRLILQSRFPVGLFRAWKAYKKTPLILIYPARRGDPRFPLSSSAPEGIQNLGLFRDHRIYQSSDPVRRIDWRASARRQDLLVKNFEEGEKPSLKFHWEQTASLENFEARLSQLALWIDEAEKHGHEYSLEFGTFKTAFSKGPGQHKNCLEILARAKEGVV</sequence>
<feature type="domain" description="DUF58" evidence="2">
    <location>
        <begin position="191"/>
        <end position="225"/>
    </location>
</feature>
<dbReference type="Pfam" id="PF01882">
    <property type="entry name" value="DUF58"/>
    <property type="match status" value="1"/>
</dbReference>
<dbReference type="PANTHER" id="PTHR34351">
    <property type="entry name" value="SLR1927 PROTEIN-RELATED"/>
    <property type="match status" value="1"/>
</dbReference>
<evidence type="ECO:0000313" key="3">
    <source>
        <dbReference type="EMBL" id="KYG67491.1"/>
    </source>
</evidence>
<comment type="caution">
    <text evidence="3">The sequence shown here is derived from an EMBL/GenBank/DDBJ whole genome shotgun (WGS) entry which is preliminary data.</text>
</comment>
<evidence type="ECO:0000256" key="1">
    <source>
        <dbReference type="SAM" id="Phobius"/>
    </source>
</evidence>
<protein>
    <recommendedName>
        <fullName evidence="2">DUF58 domain-containing protein</fullName>
    </recommendedName>
</protein>
<gene>
    <name evidence="3" type="ORF">AZI86_06465</name>
</gene>
<dbReference type="InterPro" id="IPR002881">
    <property type="entry name" value="DUF58"/>
</dbReference>
<dbReference type="AlphaFoldDB" id="A0A150WSM8"/>